<dbReference type="RefSeq" id="WP_197680132.1">
    <property type="nucleotide sequence ID" value="NZ_LT629772.1"/>
</dbReference>
<proteinExistence type="predicted"/>
<evidence type="ECO:0000313" key="2">
    <source>
        <dbReference type="EMBL" id="SDS79201.1"/>
    </source>
</evidence>
<dbReference type="AlphaFoldDB" id="A0A1H1V3X5"/>
<keyword evidence="3" id="KW-1185">Reference proteome</keyword>
<evidence type="ECO:0000259" key="1">
    <source>
        <dbReference type="Pfam" id="PF14534"/>
    </source>
</evidence>
<dbReference type="InterPro" id="IPR027843">
    <property type="entry name" value="DUF4440"/>
</dbReference>
<sequence>MEQQTTADEAALRDLGRRWAEAEVAKDLDTLDAMAHPELKLVGPLGFILDRNAWVHRYATGDLETTELTWDQVEIRTFGDVAIAIGRQHQQAAYRGTPNNGDFRISHVFVRDPQARFGWLIAHVQLSQMVAPPGGAPAGPPTGDRS</sequence>
<feature type="domain" description="DUF4440" evidence="1">
    <location>
        <begin position="12"/>
        <end position="114"/>
    </location>
</feature>
<dbReference type="EMBL" id="LT629772">
    <property type="protein sequence ID" value="SDS79201.1"/>
    <property type="molecule type" value="Genomic_DNA"/>
</dbReference>
<evidence type="ECO:0000313" key="3">
    <source>
        <dbReference type="Proteomes" id="UP000199103"/>
    </source>
</evidence>
<dbReference type="InterPro" id="IPR032710">
    <property type="entry name" value="NTF2-like_dom_sf"/>
</dbReference>
<organism evidence="2 3">
    <name type="scientific">Microlunatus soli</name>
    <dbReference type="NCBI Taxonomy" id="630515"/>
    <lineage>
        <taxon>Bacteria</taxon>
        <taxon>Bacillati</taxon>
        <taxon>Actinomycetota</taxon>
        <taxon>Actinomycetes</taxon>
        <taxon>Propionibacteriales</taxon>
        <taxon>Propionibacteriaceae</taxon>
        <taxon>Microlunatus</taxon>
    </lineage>
</organism>
<reference evidence="2 3" key="1">
    <citation type="submission" date="2016-10" db="EMBL/GenBank/DDBJ databases">
        <authorList>
            <person name="de Groot N.N."/>
        </authorList>
    </citation>
    <scope>NUCLEOTIDE SEQUENCE [LARGE SCALE GENOMIC DNA]</scope>
    <source>
        <strain evidence="2 3">DSM 21800</strain>
    </source>
</reference>
<gene>
    <name evidence="2" type="ORF">SAMN04489812_3047</name>
</gene>
<dbReference type="GO" id="GO:0016853">
    <property type="term" value="F:isomerase activity"/>
    <property type="evidence" value="ECO:0007669"/>
    <property type="project" value="UniProtKB-KW"/>
</dbReference>
<dbReference type="Pfam" id="PF14534">
    <property type="entry name" value="DUF4440"/>
    <property type="match status" value="1"/>
</dbReference>
<keyword evidence="2" id="KW-0413">Isomerase</keyword>
<dbReference type="Gene3D" id="3.10.450.50">
    <property type="match status" value="1"/>
</dbReference>
<accession>A0A1H1V3X5</accession>
<protein>
    <submittedName>
        <fullName evidence="2">Ketosteroid isomerase homolog</fullName>
    </submittedName>
</protein>
<dbReference type="STRING" id="630515.SAMN04489812_3047"/>
<dbReference type="Proteomes" id="UP000199103">
    <property type="component" value="Chromosome I"/>
</dbReference>
<name>A0A1H1V3X5_9ACTN</name>
<dbReference type="SUPFAM" id="SSF54427">
    <property type="entry name" value="NTF2-like"/>
    <property type="match status" value="1"/>
</dbReference>